<comment type="caution">
    <text evidence="2">The sequence shown here is derived from an EMBL/GenBank/DDBJ whole genome shotgun (WGS) entry which is preliminary data.</text>
</comment>
<feature type="domain" description="DUF4440" evidence="1">
    <location>
        <begin position="13"/>
        <end position="120"/>
    </location>
</feature>
<evidence type="ECO:0000313" key="3">
    <source>
        <dbReference type="Proteomes" id="UP001148299"/>
    </source>
</evidence>
<name>A0A9W9QMZ3_PENBR</name>
<dbReference type="SUPFAM" id="SSF54427">
    <property type="entry name" value="NTF2-like"/>
    <property type="match status" value="1"/>
</dbReference>
<evidence type="ECO:0000259" key="1">
    <source>
        <dbReference type="Pfam" id="PF14534"/>
    </source>
</evidence>
<organism evidence="2 3">
    <name type="scientific">Penicillium brevicompactum</name>
    <dbReference type="NCBI Taxonomy" id="5074"/>
    <lineage>
        <taxon>Eukaryota</taxon>
        <taxon>Fungi</taxon>
        <taxon>Dikarya</taxon>
        <taxon>Ascomycota</taxon>
        <taxon>Pezizomycotina</taxon>
        <taxon>Eurotiomycetes</taxon>
        <taxon>Eurotiomycetidae</taxon>
        <taxon>Eurotiales</taxon>
        <taxon>Aspergillaceae</taxon>
        <taxon>Penicillium</taxon>
    </lineage>
</organism>
<evidence type="ECO:0000313" key="2">
    <source>
        <dbReference type="EMBL" id="KAJ5340300.1"/>
    </source>
</evidence>
<dbReference type="Pfam" id="PF14534">
    <property type="entry name" value="DUF4440"/>
    <property type="match status" value="1"/>
</dbReference>
<reference evidence="2" key="1">
    <citation type="submission" date="2022-12" db="EMBL/GenBank/DDBJ databases">
        <authorList>
            <person name="Petersen C."/>
        </authorList>
    </citation>
    <scope>NUCLEOTIDE SEQUENCE</scope>
    <source>
        <strain evidence="2">IBT 35675</strain>
    </source>
</reference>
<dbReference type="AlphaFoldDB" id="A0A9W9QMZ3"/>
<proteinExistence type="predicted"/>
<dbReference type="Gene3D" id="3.10.450.50">
    <property type="match status" value="1"/>
</dbReference>
<sequence length="128" mass="14603">MPSMDDRIREDLLSKERAFWAALTSADPAPAVQKMCNPKVNIIFPQMPILTLEDKSTFRDALEQPSRRFETYQLNEAQTIIIGLMAGIITYKVRAMREGSEHRATASTTWCQDSDGEWRVACHQETLL</sequence>
<dbReference type="EMBL" id="JAPZBR010000008">
    <property type="protein sequence ID" value="KAJ5340300.1"/>
    <property type="molecule type" value="Genomic_DNA"/>
</dbReference>
<keyword evidence="3" id="KW-1185">Reference proteome</keyword>
<gene>
    <name evidence="2" type="ORF">N7541_009424</name>
</gene>
<protein>
    <recommendedName>
        <fullName evidence="1">DUF4440 domain-containing protein</fullName>
    </recommendedName>
</protein>
<dbReference type="InterPro" id="IPR027843">
    <property type="entry name" value="DUF4440"/>
</dbReference>
<dbReference type="Proteomes" id="UP001148299">
    <property type="component" value="Unassembled WGS sequence"/>
</dbReference>
<reference evidence="2" key="2">
    <citation type="journal article" date="2023" name="IMA Fungus">
        <title>Comparative genomic study of the Penicillium genus elucidates a diverse pangenome and 15 lateral gene transfer events.</title>
        <authorList>
            <person name="Petersen C."/>
            <person name="Sorensen T."/>
            <person name="Nielsen M.R."/>
            <person name="Sondergaard T.E."/>
            <person name="Sorensen J.L."/>
            <person name="Fitzpatrick D.A."/>
            <person name="Frisvad J.C."/>
            <person name="Nielsen K.L."/>
        </authorList>
    </citation>
    <scope>NUCLEOTIDE SEQUENCE</scope>
    <source>
        <strain evidence="2">IBT 35675</strain>
    </source>
</reference>
<dbReference type="InterPro" id="IPR032710">
    <property type="entry name" value="NTF2-like_dom_sf"/>
</dbReference>
<accession>A0A9W9QMZ3</accession>